<dbReference type="Proteomes" id="UP000886721">
    <property type="component" value="Unassembled WGS sequence"/>
</dbReference>
<dbReference type="EMBL" id="DXEM01000032">
    <property type="protein sequence ID" value="HIX68607.1"/>
    <property type="molecule type" value="Genomic_DNA"/>
</dbReference>
<dbReference type="Gene3D" id="1.10.10.60">
    <property type="entry name" value="Homeodomain-like"/>
    <property type="match status" value="2"/>
</dbReference>
<accession>A0A9D2BAT6</accession>
<reference evidence="5" key="2">
    <citation type="submission" date="2021-04" db="EMBL/GenBank/DDBJ databases">
        <authorList>
            <person name="Gilroy R."/>
        </authorList>
    </citation>
    <scope>NUCLEOTIDE SEQUENCE</scope>
    <source>
        <strain evidence="5">CHK191-13928</strain>
    </source>
</reference>
<dbReference type="PANTHER" id="PTHR46796">
    <property type="entry name" value="HTH-TYPE TRANSCRIPTIONAL ACTIVATOR RHAS-RELATED"/>
    <property type="match status" value="1"/>
</dbReference>
<keyword evidence="3" id="KW-0804">Transcription</keyword>
<dbReference type="SUPFAM" id="SSF46689">
    <property type="entry name" value="Homeodomain-like"/>
    <property type="match status" value="2"/>
</dbReference>
<dbReference type="InterPro" id="IPR050204">
    <property type="entry name" value="AraC_XylS_family_regulators"/>
</dbReference>
<dbReference type="Gene3D" id="2.60.120.10">
    <property type="entry name" value="Jelly Rolls"/>
    <property type="match status" value="1"/>
</dbReference>
<name>A0A9D2BAT6_9FIRM</name>
<evidence type="ECO:0000256" key="3">
    <source>
        <dbReference type="ARBA" id="ARBA00023163"/>
    </source>
</evidence>
<dbReference type="GO" id="GO:0003700">
    <property type="term" value="F:DNA-binding transcription factor activity"/>
    <property type="evidence" value="ECO:0007669"/>
    <property type="project" value="InterPro"/>
</dbReference>
<feature type="domain" description="HTH araC/xylS-type" evidence="4">
    <location>
        <begin position="170"/>
        <end position="267"/>
    </location>
</feature>
<gene>
    <name evidence="5" type="ORF">H9735_10875</name>
</gene>
<dbReference type="InterPro" id="IPR018060">
    <property type="entry name" value="HTH_AraC"/>
</dbReference>
<evidence type="ECO:0000313" key="6">
    <source>
        <dbReference type="Proteomes" id="UP000886721"/>
    </source>
</evidence>
<comment type="caution">
    <text evidence="5">The sequence shown here is derived from an EMBL/GenBank/DDBJ whole genome shotgun (WGS) entry which is preliminary data.</text>
</comment>
<keyword evidence="2" id="KW-0238">DNA-binding</keyword>
<dbReference type="SMART" id="SM00342">
    <property type="entry name" value="HTH_ARAC"/>
    <property type="match status" value="1"/>
</dbReference>
<dbReference type="GO" id="GO:0043565">
    <property type="term" value="F:sequence-specific DNA binding"/>
    <property type="evidence" value="ECO:0007669"/>
    <property type="project" value="InterPro"/>
</dbReference>
<dbReference type="PANTHER" id="PTHR46796:SF2">
    <property type="entry name" value="TRANSCRIPTIONAL REGULATORY PROTEIN"/>
    <property type="match status" value="1"/>
</dbReference>
<dbReference type="InterPro" id="IPR009057">
    <property type="entry name" value="Homeodomain-like_sf"/>
</dbReference>
<organism evidence="5 6">
    <name type="scientific">Candidatus Anaerostipes excrementavium</name>
    <dbReference type="NCBI Taxonomy" id="2838463"/>
    <lineage>
        <taxon>Bacteria</taxon>
        <taxon>Bacillati</taxon>
        <taxon>Bacillota</taxon>
        <taxon>Clostridia</taxon>
        <taxon>Lachnospirales</taxon>
        <taxon>Lachnospiraceae</taxon>
        <taxon>Anaerostipes</taxon>
    </lineage>
</organism>
<protein>
    <submittedName>
        <fullName evidence="5">AraC family transcriptional regulator</fullName>
    </submittedName>
</protein>
<dbReference type="InterPro" id="IPR037923">
    <property type="entry name" value="HTH-like"/>
</dbReference>
<dbReference type="InterPro" id="IPR014710">
    <property type="entry name" value="RmlC-like_jellyroll"/>
</dbReference>
<reference evidence="5" key="1">
    <citation type="journal article" date="2021" name="PeerJ">
        <title>Extensive microbial diversity within the chicken gut microbiome revealed by metagenomics and culture.</title>
        <authorList>
            <person name="Gilroy R."/>
            <person name="Ravi A."/>
            <person name="Getino M."/>
            <person name="Pursley I."/>
            <person name="Horton D.L."/>
            <person name="Alikhan N.F."/>
            <person name="Baker D."/>
            <person name="Gharbi K."/>
            <person name="Hall N."/>
            <person name="Watson M."/>
            <person name="Adriaenssens E.M."/>
            <person name="Foster-Nyarko E."/>
            <person name="Jarju S."/>
            <person name="Secka A."/>
            <person name="Antonio M."/>
            <person name="Oren A."/>
            <person name="Chaudhuri R.R."/>
            <person name="La Ragione R."/>
            <person name="Hildebrand F."/>
            <person name="Pallen M.J."/>
        </authorList>
    </citation>
    <scope>NUCLEOTIDE SEQUENCE</scope>
    <source>
        <strain evidence="5">CHK191-13928</strain>
    </source>
</reference>
<evidence type="ECO:0000313" key="5">
    <source>
        <dbReference type="EMBL" id="HIX68607.1"/>
    </source>
</evidence>
<dbReference type="Pfam" id="PF12833">
    <property type="entry name" value="HTH_18"/>
    <property type="match status" value="1"/>
</dbReference>
<dbReference type="SUPFAM" id="SSF51215">
    <property type="entry name" value="Regulatory protein AraC"/>
    <property type="match status" value="1"/>
</dbReference>
<dbReference type="InterPro" id="IPR003313">
    <property type="entry name" value="AraC-bd"/>
</dbReference>
<dbReference type="Pfam" id="PF02311">
    <property type="entry name" value="AraC_binding"/>
    <property type="match status" value="1"/>
</dbReference>
<sequence>MEREVRTIVYDDSLKLEAYYLRGIAQPFPNHFHEHYVMGLVESGKRHLCCGEKEYIVSKGDILLFHPYENHSCIQKSEESFEYRGLNIPKQTILDLMEDLVGERRLLKLSDHVITDVEIACIFRSFHEMILQKEKDFAKEEKLLMLFSNLLEKCEEDVWENVPECRVEVEKACKYMEENFSRHIRLEEICQHVGLSKSTLLRAFTKEKGIAPYQYFETIRINRAKMLLEQGAAPMEAAMKTGFADQSHFTKYFIQFIGVAPGVYRRIFGK</sequence>
<keyword evidence="1" id="KW-0805">Transcription regulation</keyword>
<dbReference type="AlphaFoldDB" id="A0A9D2BAT6"/>
<evidence type="ECO:0000259" key="4">
    <source>
        <dbReference type="PROSITE" id="PS01124"/>
    </source>
</evidence>
<evidence type="ECO:0000256" key="2">
    <source>
        <dbReference type="ARBA" id="ARBA00023125"/>
    </source>
</evidence>
<evidence type="ECO:0000256" key="1">
    <source>
        <dbReference type="ARBA" id="ARBA00023015"/>
    </source>
</evidence>
<proteinExistence type="predicted"/>
<dbReference type="PROSITE" id="PS01124">
    <property type="entry name" value="HTH_ARAC_FAMILY_2"/>
    <property type="match status" value="1"/>
</dbReference>